<feature type="transmembrane region" description="Helical" evidence="1">
    <location>
        <begin position="44"/>
        <end position="62"/>
    </location>
</feature>
<dbReference type="RefSeq" id="WP_283410227.1">
    <property type="nucleotide sequence ID" value="NZ_FXUF01000013.1"/>
</dbReference>
<comment type="caution">
    <text evidence="3">The sequence shown here is derived from an EMBL/GenBank/DDBJ whole genome shotgun (WGS) entry which is preliminary data.</text>
</comment>
<protein>
    <submittedName>
        <fullName evidence="3">Tripartite tricarboxylate transporter TctB family protein</fullName>
    </submittedName>
</protein>
<evidence type="ECO:0000313" key="3">
    <source>
        <dbReference type="EMBL" id="SMP66174.1"/>
    </source>
</evidence>
<evidence type="ECO:0000259" key="2">
    <source>
        <dbReference type="Pfam" id="PF07331"/>
    </source>
</evidence>
<keyword evidence="1" id="KW-1133">Transmembrane helix</keyword>
<dbReference type="Pfam" id="PF07331">
    <property type="entry name" value="TctB"/>
    <property type="match status" value="1"/>
</dbReference>
<keyword evidence="4" id="KW-1185">Reference proteome</keyword>
<feature type="transmembrane region" description="Helical" evidence="1">
    <location>
        <begin position="125"/>
        <end position="144"/>
    </location>
</feature>
<dbReference type="AlphaFoldDB" id="A0AA45WXY0"/>
<proteinExistence type="predicted"/>
<accession>A0AA45WXY0</accession>
<dbReference type="EMBL" id="FXUF01000013">
    <property type="protein sequence ID" value="SMP66174.1"/>
    <property type="molecule type" value="Genomic_DNA"/>
</dbReference>
<organism evidence="3 4">
    <name type="scientific">Anoxynatronum buryatiense</name>
    <dbReference type="NCBI Taxonomy" id="489973"/>
    <lineage>
        <taxon>Bacteria</taxon>
        <taxon>Bacillati</taxon>
        <taxon>Bacillota</taxon>
        <taxon>Clostridia</taxon>
        <taxon>Eubacteriales</taxon>
        <taxon>Clostridiaceae</taxon>
        <taxon>Anoxynatronum</taxon>
    </lineage>
</organism>
<reference evidence="3" key="1">
    <citation type="submission" date="2017-05" db="EMBL/GenBank/DDBJ databases">
        <authorList>
            <person name="Varghese N."/>
            <person name="Submissions S."/>
        </authorList>
    </citation>
    <scope>NUCLEOTIDE SEQUENCE</scope>
    <source>
        <strain evidence="3">Su22</strain>
    </source>
</reference>
<sequence>MNNKTKNIGISILFIVLGAVLYHQSLGIKTLMSNDVGSAFFPKFVAISTMLIALVKLGLTIIDKNVETRKKSNADMAGGWMTIVLLGLYVVTFSRLGFIVSTAIYLFLQILVLKPKEKKNYHMMGAIAVVMPVVIYTLFVHIINMPLPRGIFGF</sequence>
<feature type="transmembrane region" description="Helical" evidence="1">
    <location>
        <begin position="7"/>
        <end position="24"/>
    </location>
</feature>
<evidence type="ECO:0000313" key="4">
    <source>
        <dbReference type="Proteomes" id="UP001158066"/>
    </source>
</evidence>
<gene>
    <name evidence="3" type="ORF">SAMN06296020_11382</name>
</gene>
<name>A0AA45WXY0_9CLOT</name>
<evidence type="ECO:0000256" key="1">
    <source>
        <dbReference type="SAM" id="Phobius"/>
    </source>
</evidence>
<dbReference type="Proteomes" id="UP001158066">
    <property type="component" value="Unassembled WGS sequence"/>
</dbReference>
<feature type="domain" description="DUF1468" evidence="2">
    <location>
        <begin position="10"/>
        <end position="148"/>
    </location>
</feature>
<dbReference type="InterPro" id="IPR009936">
    <property type="entry name" value="DUF1468"/>
</dbReference>
<keyword evidence="1" id="KW-0472">Membrane</keyword>
<keyword evidence="1" id="KW-0812">Transmembrane</keyword>